<gene>
    <name evidence="7" type="ordered locus">Namu_3973</name>
</gene>
<proteinExistence type="inferred from homology"/>
<dbReference type="InterPro" id="IPR043129">
    <property type="entry name" value="ATPase_NBD"/>
</dbReference>
<dbReference type="RefSeq" id="WP_015749091.1">
    <property type="nucleotide sequence ID" value="NC_013235.1"/>
</dbReference>
<evidence type="ECO:0000313" key="8">
    <source>
        <dbReference type="Proteomes" id="UP000002218"/>
    </source>
</evidence>
<reference evidence="8" key="1">
    <citation type="submission" date="2009-09" db="EMBL/GenBank/DDBJ databases">
        <title>The complete genome of Nakamurella multipartita DSM 44233.</title>
        <authorList>
            <consortium name="US DOE Joint Genome Institute (JGI-PGF)"/>
            <person name="Lucas S."/>
            <person name="Copeland A."/>
            <person name="Lapidus A."/>
            <person name="Glavina del Rio T."/>
            <person name="Dalin E."/>
            <person name="Tice H."/>
            <person name="Bruce D."/>
            <person name="Goodwin L."/>
            <person name="Pitluck S."/>
            <person name="Kyrpides N."/>
            <person name="Mavromatis K."/>
            <person name="Ivanova N."/>
            <person name="Ovchinnikova G."/>
            <person name="Sims D."/>
            <person name="Meincke L."/>
            <person name="Brettin T."/>
            <person name="Detter J.C."/>
            <person name="Han C."/>
            <person name="Larimer F."/>
            <person name="Land M."/>
            <person name="Hauser L."/>
            <person name="Markowitz V."/>
            <person name="Cheng J.-F."/>
            <person name="Hugenholtz P."/>
            <person name="Woyke T."/>
            <person name="Wu D."/>
            <person name="Klenk H.-P."/>
            <person name="Eisen J.A."/>
        </authorList>
    </citation>
    <scope>NUCLEOTIDE SEQUENCE [LARGE SCALE GENOMIC DNA]</scope>
    <source>
        <strain evidence="8">ATCC 700099 / DSM 44233 / CIP 104796 / JCM 9543 / NBRC 105858 / Y-104</strain>
    </source>
</reference>
<keyword evidence="2" id="KW-0859">Xylose metabolism</keyword>
<feature type="domain" description="Carbohydrate kinase FGGY N-terminal" evidence="6">
    <location>
        <begin position="9"/>
        <end position="243"/>
    </location>
</feature>
<evidence type="ECO:0000256" key="4">
    <source>
        <dbReference type="ARBA" id="ARBA00022777"/>
    </source>
</evidence>
<dbReference type="eggNOG" id="COG1070">
    <property type="taxonomic scope" value="Bacteria"/>
</dbReference>
<keyword evidence="2" id="KW-0119">Carbohydrate metabolism</keyword>
<organism evidence="7 8">
    <name type="scientific">Nakamurella multipartita (strain ATCC 700099 / DSM 44233 / CIP 104796 / JCM 9543 / NBRC 105858 / Y-104)</name>
    <name type="common">Microsphaera multipartita</name>
    <dbReference type="NCBI Taxonomy" id="479431"/>
    <lineage>
        <taxon>Bacteria</taxon>
        <taxon>Bacillati</taxon>
        <taxon>Actinomycetota</taxon>
        <taxon>Actinomycetes</taxon>
        <taxon>Nakamurellales</taxon>
        <taxon>Nakamurellaceae</taxon>
        <taxon>Nakamurella</taxon>
    </lineage>
</organism>
<dbReference type="AlphaFoldDB" id="C8XH34"/>
<dbReference type="CDD" id="cd07773">
    <property type="entry name" value="ASKHA_NBD_FGGY_FK"/>
    <property type="match status" value="1"/>
</dbReference>
<evidence type="ECO:0000313" key="7">
    <source>
        <dbReference type="EMBL" id="ACV80265.1"/>
    </source>
</evidence>
<dbReference type="GO" id="GO:0042732">
    <property type="term" value="P:D-xylose metabolic process"/>
    <property type="evidence" value="ECO:0007669"/>
    <property type="project" value="UniProtKB-KW"/>
</dbReference>
<name>C8XH34_NAKMY</name>
<dbReference type="STRING" id="479431.Namu_3973"/>
<dbReference type="Gene3D" id="3.30.420.40">
    <property type="match status" value="2"/>
</dbReference>
<dbReference type="InterPro" id="IPR050406">
    <property type="entry name" value="FGGY_Carb_Kinase"/>
</dbReference>
<evidence type="ECO:0000256" key="5">
    <source>
        <dbReference type="SAM" id="MobiDB-lite"/>
    </source>
</evidence>
<feature type="compositionally biased region" description="Low complexity" evidence="5">
    <location>
        <begin position="448"/>
        <end position="465"/>
    </location>
</feature>
<reference evidence="7 8" key="2">
    <citation type="journal article" date="2010" name="Stand. Genomic Sci.">
        <title>Complete genome sequence of Nakamurella multipartita type strain (Y-104).</title>
        <authorList>
            <person name="Tice H."/>
            <person name="Mayilraj S."/>
            <person name="Sims D."/>
            <person name="Lapidus A."/>
            <person name="Nolan M."/>
            <person name="Lucas S."/>
            <person name="Glavina Del Rio T."/>
            <person name="Copeland A."/>
            <person name="Cheng J.F."/>
            <person name="Meincke L."/>
            <person name="Bruce D."/>
            <person name="Goodwin L."/>
            <person name="Pitluck S."/>
            <person name="Ivanova N."/>
            <person name="Mavromatis K."/>
            <person name="Ovchinnikova G."/>
            <person name="Pati A."/>
            <person name="Chen A."/>
            <person name="Palaniappan K."/>
            <person name="Land M."/>
            <person name="Hauser L."/>
            <person name="Chang Y.J."/>
            <person name="Jeffries C.D."/>
            <person name="Detter J.C."/>
            <person name="Brettin T."/>
            <person name="Rohde M."/>
            <person name="Goker M."/>
            <person name="Bristow J."/>
            <person name="Eisen J.A."/>
            <person name="Markowitz V."/>
            <person name="Hugenholtz P."/>
            <person name="Kyrpides N.C."/>
            <person name="Klenk H.P."/>
            <person name="Chen F."/>
        </authorList>
    </citation>
    <scope>NUCLEOTIDE SEQUENCE [LARGE SCALE GENOMIC DNA]</scope>
    <source>
        <strain evidence="8">ATCC 700099 / DSM 44233 / CIP 104796 / JCM 9543 / NBRC 105858 / Y-104</strain>
    </source>
</reference>
<dbReference type="InParanoid" id="C8XH34"/>
<keyword evidence="3" id="KW-0808">Transferase</keyword>
<dbReference type="PANTHER" id="PTHR43095">
    <property type="entry name" value="SUGAR KINASE"/>
    <property type="match status" value="1"/>
</dbReference>
<keyword evidence="8" id="KW-1185">Reference proteome</keyword>
<evidence type="ECO:0000256" key="1">
    <source>
        <dbReference type="ARBA" id="ARBA00009156"/>
    </source>
</evidence>
<accession>C8XH34</accession>
<dbReference type="SUPFAM" id="SSF53067">
    <property type="entry name" value="Actin-like ATPase domain"/>
    <property type="match status" value="1"/>
</dbReference>
<keyword evidence="4 7" id="KW-0418">Kinase</keyword>
<protein>
    <submittedName>
        <fullName evidence="7">Carbohydrate kinase FGGY</fullName>
    </submittedName>
</protein>
<dbReference type="Proteomes" id="UP000002218">
    <property type="component" value="Chromosome"/>
</dbReference>
<dbReference type="EMBL" id="CP001737">
    <property type="protein sequence ID" value="ACV80265.1"/>
    <property type="molecule type" value="Genomic_DNA"/>
</dbReference>
<dbReference type="HOGENOM" id="CLU_569640_0_0_11"/>
<dbReference type="GO" id="GO:0016301">
    <property type="term" value="F:kinase activity"/>
    <property type="evidence" value="ECO:0007669"/>
    <property type="project" value="UniProtKB-KW"/>
</dbReference>
<comment type="similarity">
    <text evidence="1">Belongs to the FGGY kinase family.</text>
</comment>
<evidence type="ECO:0000256" key="2">
    <source>
        <dbReference type="ARBA" id="ARBA00022629"/>
    </source>
</evidence>
<dbReference type="Pfam" id="PF00370">
    <property type="entry name" value="FGGY_N"/>
    <property type="match status" value="1"/>
</dbReference>
<evidence type="ECO:0000259" key="6">
    <source>
        <dbReference type="Pfam" id="PF00370"/>
    </source>
</evidence>
<feature type="region of interest" description="Disordered" evidence="5">
    <location>
        <begin position="448"/>
        <end position="479"/>
    </location>
</feature>
<dbReference type="InterPro" id="IPR018484">
    <property type="entry name" value="FGGY_N"/>
</dbReference>
<dbReference type="KEGG" id="nml:Namu_3973"/>
<sequence length="479" mass="49089">MSTTAPLLAGLDLGSTGIKLLVVDAAGAELVVEQVPTPWQSGAEGTAELSADRLLAAVHELLRAAAARLGDLGGEPVAAIGVSGMGESGMLIDPRGTAVRPAFAWFDPRGARQVAAFPRPVREQFAGRTGLPLGSQVSVAKLALLRDEGLALRGLRWLNLPEFVAMSLGGRAVAEYSLTSRTGLLDQDSGTAWAPMLEHLGVTDTLLPPLVTAGTAVGHTDSTLPAPFAGAAITVAGHDHLVAAEATGAIPLGHYHVSMGTAEVLLRVLDAPLGYDARTRLAGRLINEVRHIVPGRHVLVAGVKTGLVLRRALQLCGIRDRAGRDGLDAAVMALPYSGSLPPGGISVTGARNDDGVLRVALQTDDATPAELFGAVLRHSNDEIARLIEAIDAEVPPATSAMLTGGWVDMAAVQRARAQVLPTFSVSARTQETAFGAARIAAGLLAPAAADTPIPGAPAPGTATPVPGRPSRRPGPPPAA</sequence>
<dbReference type="PANTHER" id="PTHR43095:SF5">
    <property type="entry name" value="XYLULOSE KINASE"/>
    <property type="match status" value="1"/>
</dbReference>
<evidence type="ECO:0000256" key="3">
    <source>
        <dbReference type="ARBA" id="ARBA00022679"/>
    </source>
</evidence>